<organism evidence="1 2">
    <name type="scientific">Cupriavidus pinatubonensis</name>
    <dbReference type="NCBI Taxonomy" id="248026"/>
    <lineage>
        <taxon>Bacteria</taxon>
        <taxon>Pseudomonadati</taxon>
        <taxon>Pseudomonadota</taxon>
        <taxon>Betaproteobacteria</taxon>
        <taxon>Burkholderiales</taxon>
        <taxon>Burkholderiaceae</taxon>
        <taxon>Cupriavidus</taxon>
    </lineage>
</organism>
<proteinExistence type="predicted"/>
<dbReference type="Proteomes" id="UP000701702">
    <property type="component" value="Unassembled WGS sequence"/>
</dbReference>
<accession>A0ABM8Y0L0</accession>
<dbReference type="EMBL" id="CAJZAF010000049">
    <property type="protein sequence ID" value="CAG9186241.1"/>
    <property type="molecule type" value="Genomic_DNA"/>
</dbReference>
<comment type="caution">
    <text evidence="1">The sequence shown here is derived from an EMBL/GenBank/DDBJ whole genome shotgun (WGS) entry which is preliminary data.</text>
</comment>
<evidence type="ECO:0000313" key="1">
    <source>
        <dbReference type="EMBL" id="CAG9186241.1"/>
    </source>
</evidence>
<protein>
    <submittedName>
        <fullName evidence="1">Uncharacterized protein</fullName>
    </submittedName>
</protein>
<evidence type="ECO:0000313" key="2">
    <source>
        <dbReference type="Proteomes" id="UP000701702"/>
    </source>
</evidence>
<gene>
    <name evidence="1" type="ORF">LMG23994_06122</name>
</gene>
<keyword evidence="2" id="KW-1185">Reference proteome</keyword>
<sequence length="85" mass="9532">MTHYPAFILLESTLGARGRSRYRLDCDSVTVAPGGLVVEGVEVRRLLAISWAPEYVSFAAWGERHRYKVGPVAVVRPRRALFPFS</sequence>
<name>A0ABM8Y0L0_9BURK</name>
<reference evidence="1 2" key="1">
    <citation type="submission" date="2021-08" db="EMBL/GenBank/DDBJ databases">
        <authorList>
            <person name="Peeters C."/>
        </authorList>
    </citation>
    <scope>NUCLEOTIDE SEQUENCE [LARGE SCALE GENOMIC DNA]</scope>
    <source>
        <strain evidence="1 2">LMG 23994</strain>
    </source>
</reference>